<proteinExistence type="predicted"/>
<dbReference type="EMBL" id="CAXLJM020000019">
    <property type="protein sequence ID" value="CAL8085481.1"/>
    <property type="molecule type" value="Genomic_DNA"/>
</dbReference>
<accession>A0ABP1Q1J2</accession>
<sequence length="167" mass="18945">MAAGGFAFVAILHMFSGVAISFMVFGASMSTMGFAEIAIRNGRCNSVLKEAMDFLCDSMRSLPPKFRDYNCDQLPSVNCYIAYMSWVYERRSTVLKVNESTTNSSSGPDCSTEVSMIEFPGIVEELIFMVIQAPIYIIVLMLLEYRVFHRLCAMVWRKNEDEIISFY</sequence>
<organism evidence="2 3">
    <name type="scientific">Orchesella dallaii</name>
    <dbReference type="NCBI Taxonomy" id="48710"/>
    <lineage>
        <taxon>Eukaryota</taxon>
        <taxon>Metazoa</taxon>
        <taxon>Ecdysozoa</taxon>
        <taxon>Arthropoda</taxon>
        <taxon>Hexapoda</taxon>
        <taxon>Collembola</taxon>
        <taxon>Entomobryomorpha</taxon>
        <taxon>Entomobryoidea</taxon>
        <taxon>Orchesellidae</taxon>
        <taxon>Orchesellinae</taxon>
        <taxon>Orchesella</taxon>
    </lineage>
</organism>
<keyword evidence="1" id="KW-0472">Membrane</keyword>
<keyword evidence="1" id="KW-0812">Transmembrane</keyword>
<comment type="caution">
    <text evidence="2">The sequence shown here is derived from an EMBL/GenBank/DDBJ whole genome shotgun (WGS) entry which is preliminary data.</text>
</comment>
<name>A0ABP1Q1J2_9HEXA</name>
<dbReference type="Proteomes" id="UP001642540">
    <property type="component" value="Unassembled WGS sequence"/>
</dbReference>
<evidence type="ECO:0000313" key="2">
    <source>
        <dbReference type="EMBL" id="CAL8085481.1"/>
    </source>
</evidence>
<reference evidence="2 3" key="1">
    <citation type="submission" date="2024-08" db="EMBL/GenBank/DDBJ databases">
        <authorList>
            <person name="Cucini C."/>
            <person name="Frati F."/>
        </authorList>
    </citation>
    <scope>NUCLEOTIDE SEQUENCE [LARGE SCALE GENOMIC DNA]</scope>
</reference>
<keyword evidence="3" id="KW-1185">Reference proteome</keyword>
<keyword evidence="1" id="KW-1133">Transmembrane helix</keyword>
<evidence type="ECO:0000256" key="1">
    <source>
        <dbReference type="SAM" id="Phobius"/>
    </source>
</evidence>
<protein>
    <submittedName>
        <fullName evidence="2">Uncharacterized protein</fullName>
    </submittedName>
</protein>
<gene>
    <name evidence="2" type="ORF">ODALV1_LOCUS6128</name>
</gene>
<feature type="transmembrane region" description="Helical" evidence="1">
    <location>
        <begin position="126"/>
        <end position="148"/>
    </location>
</feature>
<evidence type="ECO:0000313" key="3">
    <source>
        <dbReference type="Proteomes" id="UP001642540"/>
    </source>
</evidence>